<accession>A0A5C6M2I3</accession>
<dbReference type="AlphaFoldDB" id="A0A5C6M2I3"/>
<evidence type="ECO:0000313" key="1">
    <source>
        <dbReference type="EMBL" id="TWW08305.1"/>
    </source>
</evidence>
<dbReference type="EMBL" id="SRHE01000734">
    <property type="protein sequence ID" value="TWW08305.1"/>
    <property type="molecule type" value="Genomic_DNA"/>
</dbReference>
<keyword evidence="2" id="KW-1185">Reference proteome</keyword>
<gene>
    <name evidence="1" type="ORF">E3A20_25650</name>
</gene>
<reference evidence="1 2" key="1">
    <citation type="submission" date="2019-08" db="EMBL/GenBank/DDBJ databases">
        <title>100 year-old enigma solved: identification of Planctomyces bekefii, the type genus and species of the phylum Planctomycetes.</title>
        <authorList>
            <person name="Svetlana D.N."/>
            <person name="Overmann J."/>
        </authorList>
    </citation>
    <scope>NUCLEOTIDE SEQUENCE [LARGE SCALE GENOMIC DNA]</scope>
    <source>
        <strain evidence="1">Phe10_nw2017</strain>
    </source>
</reference>
<dbReference type="Proteomes" id="UP000321083">
    <property type="component" value="Unassembled WGS sequence"/>
</dbReference>
<proteinExistence type="predicted"/>
<evidence type="ECO:0000313" key="2">
    <source>
        <dbReference type="Proteomes" id="UP000321083"/>
    </source>
</evidence>
<protein>
    <submittedName>
        <fullName evidence="1">Uncharacterized protein</fullName>
    </submittedName>
</protein>
<organism evidence="1 2">
    <name type="scientific">Planctomyces bekefii</name>
    <dbReference type="NCBI Taxonomy" id="1653850"/>
    <lineage>
        <taxon>Bacteria</taxon>
        <taxon>Pseudomonadati</taxon>
        <taxon>Planctomycetota</taxon>
        <taxon>Planctomycetia</taxon>
        <taxon>Planctomycetales</taxon>
        <taxon>Planctomycetaceae</taxon>
        <taxon>Planctomyces</taxon>
    </lineage>
</organism>
<comment type="caution">
    <text evidence="1">The sequence shown here is derived from an EMBL/GenBank/DDBJ whole genome shotgun (WGS) entry which is preliminary data.</text>
</comment>
<name>A0A5C6M2I3_9PLAN</name>
<reference evidence="1 2" key="2">
    <citation type="submission" date="2019-08" db="EMBL/GenBank/DDBJ databases">
        <authorList>
            <person name="Henke P."/>
        </authorList>
    </citation>
    <scope>NUCLEOTIDE SEQUENCE [LARGE SCALE GENOMIC DNA]</scope>
    <source>
        <strain evidence="1">Phe10_nw2017</strain>
    </source>
</reference>
<feature type="non-terminal residue" evidence="1">
    <location>
        <position position="218"/>
    </location>
</feature>
<sequence length="218" mass="24566">MQKTFTPTPNQNTSNINLLNNNGLMARPATNKAVTGNSFASELAALQANASEDKIASPQDLIQEEQLVDPNTFKPISHTRQKNTLGIMEASSEEISEKLKMKLKEMRDKEEFVEQAKHNNFEESNRLAEEIADKYSKSETTMAAAAQENNKVLTEAYREGNVAQEQTAHNDSNDRKKQLAKWEELAPRIIEDPKNRAVRIDIPGLNDVETLIVRMKQD</sequence>